<name>A0AAE3H4B9_9BACT</name>
<dbReference type="Pfam" id="PF03009">
    <property type="entry name" value="GDPD"/>
    <property type="match status" value="1"/>
</dbReference>
<dbReference type="GO" id="GO:0005886">
    <property type="term" value="C:plasma membrane"/>
    <property type="evidence" value="ECO:0007669"/>
    <property type="project" value="TreeGrafter"/>
</dbReference>
<dbReference type="PANTHER" id="PTHR46320">
    <property type="entry name" value="GLYCEROPHOSPHODIESTER PHOSPHODIESTERASE 1"/>
    <property type="match status" value="1"/>
</dbReference>
<dbReference type="GO" id="GO:0008889">
    <property type="term" value="F:glycerophosphodiester phosphodiesterase activity"/>
    <property type="evidence" value="ECO:0007669"/>
    <property type="project" value="TreeGrafter"/>
</dbReference>
<dbReference type="PROSITE" id="PS51704">
    <property type="entry name" value="GP_PDE"/>
    <property type="match status" value="1"/>
</dbReference>
<evidence type="ECO:0000313" key="2">
    <source>
        <dbReference type="EMBL" id="MCP9764523.1"/>
    </source>
</evidence>
<sequence length="290" mass="32877">MTKKLSFILLLLAGFSCKVSQKNKNYTAAPNSIFEFFQYDKSKRTMVSVHRGGGELKGFPENCLESFDYISKKMPCLIECDIEMTKDSVMVLMHDKTLDRTSTGKDLVVNNTFETVQKLKLKDNFGNVTNFKIPTLENTLKWGKNKVIFTLDVKKTTPYKSVVEMVDKLDAENYALIITYNANEAIEVYRLNPNLLISVSIMQVSDYERLHEAGIPDKNMVAFIGTREPKTELVEFLHKKGIMCILGVLGNLDKKAAARGNDYYKTFIDQGVDILATDRPEAVNEIINKL</sequence>
<dbReference type="SUPFAM" id="SSF51695">
    <property type="entry name" value="PLC-like phosphodiesterases"/>
    <property type="match status" value="1"/>
</dbReference>
<dbReference type="CDD" id="cd08566">
    <property type="entry name" value="GDPD_AtGDE_like"/>
    <property type="match status" value="1"/>
</dbReference>
<dbReference type="InterPro" id="IPR030395">
    <property type="entry name" value="GP_PDE_dom"/>
</dbReference>
<feature type="domain" description="GP-PDE" evidence="1">
    <location>
        <begin position="45"/>
        <end position="287"/>
    </location>
</feature>
<organism evidence="2 3">
    <name type="scientific">Lacihabitans soyangensis</name>
    <dbReference type="NCBI Taxonomy" id="869394"/>
    <lineage>
        <taxon>Bacteria</taxon>
        <taxon>Pseudomonadati</taxon>
        <taxon>Bacteroidota</taxon>
        <taxon>Cytophagia</taxon>
        <taxon>Cytophagales</taxon>
        <taxon>Leadbetterellaceae</taxon>
        <taxon>Lacihabitans</taxon>
    </lineage>
</organism>
<dbReference type="PROSITE" id="PS51257">
    <property type="entry name" value="PROKAR_LIPOPROTEIN"/>
    <property type="match status" value="1"/>
</dbReference>
<comment type="caution">
    <text evidence="2">The sequence shown here is derived from an EMBL/GenBank/DDBJ whole genome shotgun (WGS) entry which is preliminary data.</text>
</comment>
<gene>
    <name evidence="2" type="ORF">EGI31_16405</name>
</gene>
<dbReference type="Proteomes" id="UP001204144">
    <property type="component" value="Unassembled WGS sequence"/>
</dbReference>
<proteinExistence type="predicted"/>
<dbReference type="PANTHER" id="PTHR46320:SF1">
    <property type="entry name" value="GLYCEROPHOSPHODIESTER PHOSPHODIESTERASE 1"/>
    <property type="match status" value="1"/>
</dbReference>
<dbReference type="GO" id="GO:0006644">
    <property type="term" value="P:phospholipid metabolic process"/>
    <property type="evidence" value="ECO:0007669"/>
    <property type="project" value="TreeGrafter"/>
</dbReference>
<dbReference type="GO" id="GO:0070291">
    <property type="term" value="P:N-acylethanolamine metabolic process"/>
    <property type="evidence" value="ECO:0007669"/>
    <property type="project" value="TreeGrafter"/>
</dbReference>
<dbReference type="EMBL" id="RJUF01000174">
    <property type="protein sequence ID" value="MCP9764523.1"/>
    <property type="molecule type" value="Genomic_DNA"/>
</dbReference>
<accession>A0AAE3H4B9</accession>
<evidence type="ECO:0000313" key="3">
    <source>
        <dbReference type="Proteomes" id="UP001204144"/>
    </source>
</evidence>
<reference evidence="2 3" key="1">
    <citation type="submission" date="2018-11" db="EMBL/GenBank/DDBJ databases">
        <title>Novel bacteria species description.</title>
        <authorList>
            <person name="Han J.-H."/>
        </authorList>
    </citation>
    <scope>NUCLEOTIDE SEQUENCE [LARGE SCALE GENOMIC DNA]</scope>
    <source>
        <strain evidence="2 3">KCTC23259</strain>
    </source>
</reference>
<evidence type="ECO:0000259" key="1">
    <source>
        <dbReference type="PROSITE" id="PS51704"/>
    </source>
</evidence>
<dbReference type="RefSeq" id="WP_255038215.1">
    <property type="nucleotide sequence ID" value="NZ_RJUF01000174.1"/>
</dbReference>
<dbReference type="AlphaFoldDB" id="A0AAE3H4B9"/>
<dbReference type="InterPro" id="IPR017946">
    <property type="entry name" value="PLC-like_Pdiesterase_TIM-brl"/>
</dbReference>
<dbReference type="Gene3D" id="3.20.20.190">
    <property type="entry name" value="Phosphatidylinositol (PI) phosphodiesterase"/>
    <property type="match status" value="1"/>
</dbReference>
<dbReference type="GO" id="GO:0006580">
    <property type="term" value="P:ethanolamine metabolic process"/>
    <property type="evidence" value="ECO:0007669"/>
    <property type="project" value="TreeGrafter"/>
</dbReference>
<protein>
    <submittedName>
        <fullName evidence="2">Glycerophosphodiester phosphodiesterase</fullName>
    </submittedName>
</protein>
<keyword evidence="3" id="KW-1185">Reference proteome</keyword>